<dbReference type="RefSeq" id="WP_091624336.1">
    <property type="nucleotide sequence ID" value="NZ_FNZN01000004.1"/>
</dbReference>
<dbReference type="EMBL" id="FNZN01000004">
    <property type="protein sequence ID" value="SEL64985.1"/>
    <property type="molecule type" value="Genomic_DNA"/>
</dbReference>
<evidence type="ECO:0000256" key="5">
    <source>
        <dbReference type="ARBA" id="ARBA00022729"/>
    </source>
</evidence>
<dbReference type="InterPro" id="IPR037066">
    <property type="entry name" value="Plug_dom_sf"/>
</dbReference>
<dbReference type="STRING" id="228957.SAMN04488008_104428"/>
<dbReference type="InterPro" id="IPR012910">
    <property type="entry name" value="Plug_dom"/>
</dbReference>
<dbReference type="InterPro" id="IPR023997">
    <property type="entry name" value="TonB-dep_OMP_SusC/RagA_CS"/>
</dbReference>
<evidence type="ECO:0000256" key="6">
    <source>
        <dbReference type="ARBA" id="ARBA00023136"/>
    </source>
</evidence>
<proteinExistence type="inferred from homology"/>
<keyword evidence="11" id="KW-1185">Reference proteome</keyword>
<dbReference type="GO" id="GO:0009279">
    <property type="term" value="C:cell outer membrane"/>
    <property type="evidence" value="ECO:0007669"/>
    <property type="project" value="UniProtKB-SubCell"/>
</dbReference>
<keyword evidence="3 8" id="KW-1134">Transmembrane beta strand</keyword>
<evidence type="ECO:0000256" key="8">
    <source>
        <dbReference type="PROSITE-ProRule" id="PRU01360"/>
    </source>
</evidence>
<dbReference type="AlphaFoldDB" id="A0A1H7RXR7"/>
<reference evidence="11" key="1">
    <citation type="submission" date="2016-10" db="EMBL/GenBank/DDBJ databases">
        <authorList>
            <person name="Varghese N."/>
            <person name="Submissions S."/>
        </authorList>
    </citation>
    <scope>NUCLEOTIDE SEQUENCE [LARGE SCALE GENOMIC DNA]</scope>
    <source>
        <strain evidence="11">DSM 16471</strain>
    </source>
</reference>
<dbReference type="OrthoDB" id="9768177at2"/>
<dbReference type="SUPFAM" id="SSF49464">
    <property type="entry name" value="Carboxypeptidase regulatory domain-like"/>
    <property type="match status" value="1"/>
</dbReference>
<dbReference type="Gene3D" id="2.60.40.1120">
    <property type="entry name" value="Carboxypeptidase-like, regulatory domain"/>
    <property type="match status" value="1"/>
</dbReference>
<keyword evidence="5" id="KW-0732">Signal</keyword>
<comment type="subcellular location">
    <subcellularLocation>
        <location evidence="1 8">Cell outer membrane</location>
        <topology evidence="1 8">Multi-pass membrane protein</topology>
    </subcellularLocation>
</comment>
<keyword evidence="2 8" id="KW-0813">Transport</keyword>
<evidence type="ECO:0000256" key="3">
    <source>
        <dbReference type="ARBA" id="ARBA00022452"/>
    </source>
</evidence>
<evidence type="ECO:0000256" key="1">
    <source>
        <dbReference type="ARBA" id="ARBA00004571"/>
    </source>
</evidence>
<comment type="similarity">
    <text evidence="8">Belongs to the TonB-dependent receptor family.</text>
</comment>
<organism evidence="10 11">
    <name type="scientific">Maribacter orientalis</name>
    <dbReference type="NCBI Taxonomy" id="228957"/>
    <lineage>
        <taxon>Bacteria</taxon>
        <taxon>Pseudomonadati</taxon>
        <taxon>Bacteroidota</taxon>
        <taxon>Flavobacteriia</taxon>
        <taxon>Flavobacteriales</taxon>
        <taxon>Flavobacteriaceae</taxon>
        <taxon>Maribacter</taxon>
    </lineage>
</organism>
<evidence type="ECO:0000259" key="9">
    <source>
        <dbReference type="Pfam" id="PF07715"/>
    </source>
</evidence>
<dbReference type="SUPFAM" id="SSF56935">
    <property type="entry name" value="Porins"/>
    <property type="match status" value="1"/>
</dbReference>
<dbReference type="GO" id="GO:0015344">
    <property type="term" value="F:siderophore uptake transmembrane transporter activity"/>
    <property type="evidence" value="ECO:0007669"/>
    <property type="project" value="TreeGrafter"/>
</dbReference>
<dbReference type="InterPro" id="IPR008969">
    <property type="entry name" value="CarboxyPept-like_regulatory"/>
</dbReference>
<gene>
    <name evidence="10" type="ORF">SAMN04488008_104428</name>
</gene>
<dbReference type="NCBIfam" id="TIGR04056">
    <property type="entry name" value="OMP_RagA_SusC"/>
    <property type="match status" value="1"/>
</dbReference>
<dbReference type="PANTHER" id="PTHR30069">
    <property type="entry name" value="TONB-DEPENDENT OUTER MEMBRANE RECEPTOR"/>
    <property type="match status" value="1"/>
</dbReference>
<keyword evidence="7 8" id="KW-0998">Cell outer membrane</keyword>
<accession>A0A1H7RXR7</accession>
<dbReference type="GO" id="GO:0044718">
    <property type="term" value="P:siderophore transmembrane transport"/>
    <property type="evidence" value="ECO:0007669"/>
    <property type="project" value="TreeGrafter"/>
</dbReference>
<dbReference type="InterPro" id="IPR023996">
    <property type="entry name" value="TonB-dep_OMP_SusC/RagA"/>
</dbReference>
<dbReference type="Gene3D" id="2.40.170.20">
    <property type="entry name" value="TonB-dependent receptor, beta-barrel domain"/>
    <property type="match status" value="1"/>
</dbReference>
<dbReference type="Pfam" id="PF13715">
    <property type="entry name" value="CarbopepD_reg_2"/>
    <property type="match status" value="1"/>
</dbReference>
<sequence>MNQLINFPKFFMIRSHAILTMVFFFGGLLLTSIHAQEVKVSGTVTSAADNMPLPGVSVIDAKNPTRGVQADFDGNFTITLDDGNTSLRFSYIGFKSAVVPVNNQNTINVSLEEDVANLEEVVVVGYGTQKKATVTGAVTAVQGPVLESSPAISVSNSLAGRLPGVVIIQTSGEPGNDQSTISIRGTNTLGNNQPLIVIDGIPDRDGGISRINSNDIANISVLKDASAAIYGARAANGAIIVTTKTGNVGKMEVKYNADFGLTRPTRVPEMASAVEYQTIMNELAIYNSNIPAGQWGAASSAFQNNGSYTIPGSSPAETVNAAFSPETINNHRTNADPWLYPDTDWFGATFQDWAEQQRHNLSVSGGSEDLKYYASLGYSDQGAIYKNSANRYQQYNFRINTDAKINEYLSTKLSMGYRKENRNFPTESAGAIFRMLMRGRPNEPAVWPNGLPGPDIENGQQPVVITTNATGYDNQPTDYLQFTGSVDIKNPWVDGLTLTLLAGVDQSQQRRKLWQTPWTLYSLDRANYIATGNPVLSGAIRSNFTDPRLTQSSLNVLNTNLTGLLNYDKTIGDDHTINLLAGVTRENFQGEFLSAFRRNYLSAAVDQIGVGGEDGQVTDGFGYNRTRLGYYGRAQYNFKEKYLAEFIWRYDGSYIFPGDDRFGFFPGFLVGWNINKEDWFNVESIDYLKLRASYGQMGNDQVFFQGALQEYAYLSIYDFGSYPIDGNVQTTLTEPLLANPSFTWERANNLNVGLDGITLNGKLSFTLEYFLNRRDQILIQKTGSTPGSSGISDLLPPVNAGKVDNEGFEFALNYYGGDADSFKWDVGVNGGYAQNSVVFLDEIPGAPDYQLQEGKPIGSYLVYESDGVFIDEAAVSSNTLDYSAVKPQLEPGDMKFKDINGDGAINDLDQVRLDNSIVPNFNFGATFNASYKNFDLSVLLQGATGAKLPILTESGDIGNYLKYSFDNRWSPDNPSSVHPRLASRGDTYYSGGAYGNNTYNLYSKDYIRLKNVQIAYNFPKGMIDQFGLSAFRVYMSGLNLATWAAQDIYDPESTSNSGQFYPQQSIINTGFSLTF</sequence>
<dbReference type="NCBIfam" id="TIGR04057">
    <property type="entry name" value="SusC_RagA_signa"/>
    <property type="match status" value="1"/>
</dbReference>
<evidence type="ECO:0000313" key="10">
    <source>
        <dbReference type="EMBL" id="SEL64985.1"/>
    </source>
</evidence>
<dbReference type="Proteomes" id="UP000198990">
    <property type="component" value="Unassembled WGS sequence"/>
</dbReference>
<evidence type="ECO:0000256" key="7">
    <source>
        <dbReference type="ARBA" id="ARBA00023237"/>
    </source>
</evidence>
<dbReference type="PROSITE" id="PS52016">
    <property type="entry name" value="TONB_DEPENDENT_REC_3"/>
    <property type="match status" value="1"/>
</dbReference>
<dbReference type="Pfam" id="PF07715">
    <property type="entry name" value="Plug"/>
    <property type="match status" value="1"/>
</dbReference>
<dbReference type="FunFam" id="2.170.130.10:FF:000003">
    <property type="entry name" value="SusC/RagA family TonB-linked outer membrane protein"/>
    <property type="match status" value="1"/>
</dbReference>
<protein>
    <submittedName>
        <fullName evidence="10">TonB-linked outer membrane protein, SusC/RagA family</fullName>
    </submittedName>
</protein>
<dbReference type="PANTHER" id="PTHR30069:SF29">
    <property type="entry name" value="HEMOGLOBIN AND HEMOGLOBIN-HAPTOGLOBIN-BINDING PROTEIN 1-RELATED"/>
    <property type="match status" value="1"/>
</dbReference>
<keyword evidence="4 8" id="KW-0812">Transmembrane</keyword>
<evidence type="ECO:0000256" key="2">
    <source>
        <dbReference type="ARBA" id="ARBA00022448"/>
    </source>
</evidence>
<evidence type="ECO:0000256" key="4">
    <source>
        <dbReference type="ARBA" id="ARBA00022692"/>
    </source>
</evidence>
<dbReference type="InterPro" id="IPR039426">
    <property type="entry name" value="TonB-dep_rcpt-like"/>
</dbReference>
<evidence type="ECO:0000313" key="11">
    <source>
        <dbReference type="Proteomes" id="UP000198990"/>
    </source>
</evidence>
<dbReference type="Gene3D" id="2.170.130.10">
    <property type="entry name" value="TonB-dependent receptor, plug domain"/>
    <property type="match status" value="1"/>
</dbReference>
<name>A0A1H7RXR7_9FLAO</name>
<feature type="domain" description="TonB-dependent receptor plug" evidence="9">
    <location>
        <begin position="131"/>
        <end position="238"/>
    </location>
</feature>
<dbReference type="InterPro" id="IPR036942">
    <property type="entry name" value="Beta-barrel_TonB_sf"/>
</dbReference>
<keyword evidence="6 8" id="KW-0472">Membrane</keyword>